<sequence length="44" mass="5436">MTYTWRHPLFSPSFFDQLKSTFLFIEYLQNKRRNLNKTDVKINP</sequence>
<evidence type="ECO:0000313" key="1">
    <source>
        <dbReference type="EMBL" id="CDW28825.1"/>
    </source>
</evidence>
<dbReference type="AlphaFoldDB" id="A0A0K2TSN9"/>
<reference evidence="1" key="1">
    <citation type="submission" date="2014-05" db="EMBL/GenBank/DDBJ databases">
        <authorList>
            <person name="Chronopoulou M."/>
        </authorList>
    </citation>
    <scope>NUCLEOTIDE SEQUENCE</scope>
    <source>
        <tissue evidence="1">Whole organism</tissue>
    </source>
</reference>
<dbReference type="EMBL" id="HACA01011464">
    <property type="protein sequence ID" value="CDW28825.1"/>
    <property type="molecule type" value="Transcribed_RNA"/>
</dbReference>
<protein>
    <submittedName>
        <fullName evidence="1">Uncharacterized protein</fullName>
    </submittedName>
</protein>
<organism evidence="1">
    <name type="scientific">Lepeophtheirus salmonis</name>
    <name type="common">Salmon louse</name>
    <name type="synonym">Caligus salmonis</name>
    <dbReference type="NCBI Taxonomy" id="72036"/>
    <lineage>
        <taxon>Eukaryota</taxon>
        <taxon>Metazoa</taxon>
        <taxon>Ecdysozoa</taxon>
        <taxon>Arthropoda</taxon>
        <taxon>Crustacea</taxon>
        <taxon>Multicrustacea</taxon>
        <taxon>Hexanauplia</taxon>
        <taxon>Copepoda</taxon>
        <taxon>Siphonostomatoida</taxon>
        <taxon>Caligidae</taxon>
        <taxon>Lepeophtheirus</taxon>
    </lineage>
</organism>
<proteinExistence type="predicted"/>
<name>A0A0K2TSN9_LEPSM</name>
<accession>A0A0K2TSN9</accession>